<evidence type="ECO:0000313" key="2">
    <source>
        <dbReference type="Proteomes" id="UP000518752"/>
    </source>
</evidence>
<dbReference type="AlphaFoldDB" id="A0A8H5G8H8"/>
<protein>
    <submittedName>
        <fullName evidence="1">Uncharacterized protein</fullName>
    </submittedName>
</protein>
<evidence type="ECO:0000313" key="1">
    <source>
        <dbReference type="EMBL" id="KAF5360210.1"/>
    </source>
</evidence>
<keyword evidence="2" id="KW-1185">Reference proteome</keyword>
<dbReference type="Proteomes" id="UP000518752">
    <property type="component" value="Unassembled WGS sequence"/>
</dbReference>
<sequence length="117" mass="13527">MAISGMLITTDWLDPADDEVMNSNAETLLEWAEDEAHRRGLFHPFIYPNYASGSQSVIERSIDTKALRKIEEIRRVYDPNHILDKLWHGGFKIPLNANQEEEEGVGDWIYHTSRTEL</sequence>
<organism evidence="1 2">
    <name type="scientific">Collybiopsis confluens</name>
    <dbReference type="NCBI Taxonomy" id="2823264"/>
    <lineage>
        <taxon>Eukaryota</taxon>
        <taxon>Fungi</taxon>
        <taxon>Dikarya</taxon>
        <taxon>Basidiomycota</taxon>
        <taxon>Agaricomycotina</taxon>
        <taxon>Agaricomycetes</taxon>
        <taxon>Agaricomycetidae</taxon>
        <taxon>Agaricales</taxon>
        <taxon>Marasmiineae</taxon>
        <taxon>Omphalotaceae</taxon>
        <taxon>Collybiopsis</taxon>
    </lineage>
</organism>
<name>A0A8H5G8H8_9AGAR</name>
<dbReference type="EMBL" id="JAACJN010000217">
    <property type="protein sequence ID" value="KAF5360210.1"/>
    <property type="molecule type" value="Genomic_DNA"/>
</dbReference>
<reference evidence="1 2" key="1">
    <citation type="journal article" date="2020" name="ISME J.">
        <title>Uncovering the hidden diversity of litter-decomposition mechanisms in mushroom-forming fungi.</title>
        <authorList>
            <person name="Floudas D."/>
            <person name="Bentzer J."/>
            <person name="Ahren D."/>
            <person name="Johansson T."/>
            <person name="Persson P."/>
            <person name="Tunlid A."/>
        </authorList>
    </citation>
    <scope>NUCLEOTIDE SEQUENCE [LARGE SCALE GENOMIC DNA]</scope>
    <source>
        <strain evidence="1 2">CBS 406.79</strain>
    </source>
</reference>
<comment type="caution">
    <text evidence="1">The sequence shown here is derived from an EMBL/GenBank/DDBJ whole genome shotgun (WGS) entry which is preliminary data.</text>
</comment>
<accession>A0A8H5G8H8</accession>
<dbReference type="OrthoDB" id="2151789at2759"/>
<gene>
    <name evidence="1" type="ORF">D9757_011416</name>
</gene>
<proteinExistence type="predicted"/>